<evidence type="ECO:0000256" key="1">
    <source>
        <dbReference type="ARBA" id="ARBA00001947"/>
    </source>
</evidence>
<name>A0A2V2LJE9_9RHOB</name>
<dbReference type="SUPFAM" id="SSF51735">
    <property type="entry name" value="NAD(P)-binding Rossmann-fold domains"/>
    <property type="match status" value="1"/>
</dbReference>
<proteinExistence type="inferred from homology"/>
<evidence type="ECO:0000256" key="3">
    <source>
        <dbReference type="ARBA" id="ARBA00022723"/>
    </source>
</evidence>
<reference evidence="6 7" key="1">
    <citation type="submission" date="2018-05" db="EMBL/GenBank/DDBJ databases">
        <title>Rhodobacteraceae gen. nov., sp. nov. isolated from sea water.</title>
        <authorList>
            <person name="Ren Y."/>
        </authorList>
    </citation>
    <scope>NUCLEOTIDE SEQUENCE [LARGE SCALE GENOMIC DNA]</scope>
    <source>
        <strain evidence="6 7">TG-679</strain>
    </source>
</reference>
<keyword evidence="3" id="KW-0479">Metal-binding</keyword>
<dbReference type="EMBL" id="QGKU01000025">
    <property type="protein sequence ID" value="PWR03614.1"/>
    <property type="molecule type" value="Genomic_DNA"/>
</dbReference>
<evidence type="ECO:0000256" key="5">
    <source>
        <dbReference type="ARBA" id="ARBA00023002"/>
    </source>
</evidence>
<dbReference type="Proteomes" id="UP000245680">
    <property type="component" value="Unassembled WGS sequence"/>
</dbReference>
<comment type="similarity">
    <text evidence="2">Belongs to the zinc-containing alcohol dehydrogenase family.</text>
</comment>
<comment type="caution">
    <text evidence="6">The sequence shown here is derived from an EMBL/GenBank/DDBJ whole genome shotgun (WGS) entry which is preliminary data.</text>
</comment>
<keyword evidence="7" id="KW-1185">Reference proteome</keyword>
<dbReference type="OrthoDB" id="9781588at2"/>
<gene>
    <name evidence="6" type="ORF">DKT77_05595</name>
</gene>
<dbReference type="AlphaFoldDB" id="A0A2V2LJE9"/>
<comment type="cofactor">
    <cofactor evidence="1">
        <name>Zn(2+)</name>
        <dbReference type="ChEBI" id="CHEBI:29105"/>
    </cofactor>
</comment>
<dbReference type="SUPFAM" id="SSF50129">
    <property type="entry name" value="GroES-like"/>
    <property type="match status" value="1"/>
</dbReference>
<organism evidence="6 7">
    <name type="scientific">Meridianimarinicoccus roseus</name>
    <dbReference type="NCBI Taxonomy" id="2072018"/>
    <lineage>
        <taxon>Bacteria</taxon>
        <taxon>Pseudomonadati</taxon>
        <taxon>Pseudomonadota</taxon>
        <taxon>Alphaproteobacteria</taxon>
        <taxon>Rhodobacterales</taxon>
        <taxon>Paracoccaceae</taxon>
        <taxon>Meridianimarinicoccus</taxon>
    </lineage>
</organism>
<dbReference type="InterPro" id="IPR011032">
    <property type="entry name" value="GroES-like_sf"/>
</dbReference>
<dbReference type="GO" id="GO:0016491">
    <property type="term" value="F:oxidoreductase activity"/>
    <property type="evidence" value="ECO:0007669"/>
    <property type="project" value="UniProtKB-KW"/>
</dbReference>
<dbReference type="InterPro" id="IPR036291">
    <property type="entry name" value="NAD(P)-bd_dom_sf"/>
</dbReference>
<evidence type="ECO:0000256" key="2">
    <source>
        <dbReference type="ARBA" id="ARBA00008072"/>
    </source>
</evidence>
<keyword evidence="4" id="KW-0862">Zinc</keyword>
<dbReference type="CDD" id="cd08255">
    <property type="entry name" value="2-desacetyl-2-hydroxyethyl_bacteriochlorophyllide_like"/>
    <property type="match status" value="1"/>
</dbReference>
<dbReference type="GO" id="GO:0046872">
    <property type="term" value="F:metal ion binding"/>
    <property type="evidence" value="ECO:0007669"/>
    <property type="project" value="UniProtKB-KW"/>
</dbReference>
<dbReference type="PANTHER" id="PTHR43350">
    <property type="entry name" value="NAD-DEPENDENT ALCOHOL DEHYDROGENASE"/>
    <property type="match status" value="1"/>
</dbReference>
<evidence type="ECO:0000313" key="6">
    <source>
        <dbReference type="EMBL" id="PWR03614.1"/>
    </source>
</evidence>
<dbReference type="PANTHER" id="PTHR43350:SF19">
    <property type="entry name" value="D-GULOSIDE 3-DEHYDROGENASE"/>
    <property type="match status" value="1"/>
</dbReference>
<evidence type="ECO:0000313" key="7">
    <source>
        <dbReference type="Proteomes" id="UP000245680"/>
    </source>
</evidence>
<dbReference type="Gene3D" id="3.40.50.720">
    <property type="entry name" value="NAD(P)-binding Rossmann-like Domain"/>
    <property type="match status" value="1"/>
</dbReference>
<sequence length="336" mass="35113">MPGKRRGDRKDGSVTAQALWTISENRFAVRDASPALAGPGDVVLRALYSGISRGTEGLVARGAVPDSEHERMRCPNQEGDFPFPVKYGYALVGEIVQGPASRIGQICFALHPHQTRTVLPAVAAHPLPEGLPARRAVLAANMETAVNIAWDSGAGPGDRVLVVGAGVVGLLTAHVLSGIPGTEVAVADIAPDRAEVAEALGLAFLHPDQTPPDRDIAINTSASAAGLRCALASAGQGARVVEASWHGTADVSLPLGGAFHARRLALVSSQVGDLPADRKPRWNYARRLGLALRLLRDAPVLDRLLTHDIPLADAPDRLPALLAPGADALCPVLTYP</sequence>
<dbReference type="Gene3D" id="3.90.180.10">
    <property type="entry name" value="Medium-chain alcohol dehydrogenases, catalytic domain"/>
    <property type="match status" value="1"/>
</dbReference>
<keyword evidence="5" id="KW-0560">Oxidoreductase</keyword>
<protein>
    <submittedName>
        <fullName evidence="6">Dehydrogenase</fullName>
    </submittedName>
</protein>
<accession>A0A2V2LJE9</accession>
<evidence type="ECO:0000256" key="4">
    <source>
        <dbReference type="ARBA" id="ARBA00022833"/>
    </source>
</evidence>